<evidence type="ECO:0000313" key="1">
    <source>
        <dbReference type="EMBL" id="MBB3193143.1"/>
    </source>
</evidence>
<keyword evidence="2" id="KW-1185">Reference proteome</keyword>
<organism evidence="1 2">
    <name type="scientific">Roseateles terrae</name>
    <dbReference type="NCBI Taxonomy" id="431060"/>
    <lineage>
        <taxon>Bacteria</taxon>
        <taxon>Pseudomonadati</taxon>
        <taxon>Pseudomonadota</taxon>
        <taxon>Betaproteobacteria</taxon>
        <taxon>Burkholderiales</taxon>
        <taxon>Sphaerotilaceae</taxon>
        <taxon>Roseateles</taxon>
    </lineage>
</organism>
<dbReference type="EMBL" id="JACHXO010000001">
    <property type="protein sequence ID" value="MBB3193143.1"/>
    <property type="molecule type" value="Genomic_DNA"/>
</dbReference>
<accession>A0ABR6GM04</accession>
<evidence type="ECO:0000313" key="2">
    <source>
        <dbReference type="Proteomes" id="UP000574369"/>
    </source>
</evidence>
<name>A0ABR6GM04_9BURK</name>
<protein>
    <submittedName>
        <fullName evidence="1">Uncharacterized protein</fullName>
    </submittedName>
</protein>
<dbReference type="Proteomes" id="UP000574369">
    <property type="component" value="Unassembled WGS sequence"/>
</dbReference>
<gene>
    <name evidence="1" type="ORF">FHS28_000508</name>
</gene>
<reference evidence="1 2" key="1">
    <citation type="submission" date="2020-08" db="EMBL/GenBank/DDBJ databases">
        <title>Genomic Encyclopedia of Type Strains, Phase III (KMG-III): the genomes of soil and plant-associated and newly described type strains.</title>
        <authorList>
            <person name="Whitman W."/>
        </authorList>
    </citation>
    <scope>NUCLEOTIDE SEQUENCE [LARGE SCALE GENOMIC DNA]</scope>
    <source>
        <strain evidence="1 2">CECT 7247</strain>
    </source>
</reference>
<proteinExistence type="predicted"/>
<sequence>MTVEGYCQKRPRWGEVFDQVKAAGWRARLVSASERTGGVVVNQVKDLHSWEGECLEWHGLDGDSPWTSFV</sequence>
<comment type="caution">
    <text evidence="1">The sequence shown here is derived from an EMBL/GenBank/DDBJ whole genome shotgun (WGS) entry which is preliminary data.</text>
</comment>